<dbReference type="EMBL" id="VMNI01000014">
    <property type="protein sequence ID" value="TVO75007.1"/>
    <property type="molecule type" value="Genomic_DNA"/>
</dbReference>
<reference evidence="2 3" key="1">
    <citation type="submission" date="2019-07" db="EMBL/GenBank/DDBJ databases">
        <title>The pathways for chlorine oxyanion respiration interact through the shared metabolite chlorate.</title>
        <authorList>
            <person name="Barnum T.P."/>
            <person name="Cheng Y."/>
            <person name="Hill K.A."/>
            <person name="Lucas L.N."/>
            <person name="Carlson H.K."/>
            <person name="Coates J.D."/>
        </authorList>
    </citation>
    <scope>NUCLEOTIDE SEQUENCE [LARGE SCALE GENOMIC DNA]</scope>
    <source>
        <strain evidence="2 3">SFB-1</strain>
    </source>
</reference>
<dbReference type="Gene3D" id="3.40.630.30">
    <property type="match status" value="1"/>
</dbReference>
<dbReference type="InterPro" id="IPR016181">
    <property type="entry name" value="Acyl_CoA_acyltransferase"/>
</dbReference>
<proteinExistence type="predicted"/>
<name>A0A557RCL0_9RHOO</name>
<evidence type="ECO:0000313" key="2">
    <source>
        <dbReference type="EMBL" id="TVO75007.1"/>
    </source>
</evidence>
<accession>A0A557RCL0</accession>
<dbReference type="AlphaFoldDB" id="A0A557RCL0"/>
<evidence type="ECO:0000313" key="3">
    <source>
        <dbReference type="Proteomes" id="UP000318349"/>
    </source>
</evidence>
<dbReference type="SUPFAM" id="SSF55729">
    <property type="entry name" value="Acyl-CoA N-acyltransferases (Nat)"/>
    <property type="match status" value="1"/>
</dbReference>
<sequence length="354" mass="39411">MCAIEEMTSGVEMSCCRIDLTEATAEAQPKGWRASSFDTEWDWYRLLAHTALPPQSAPAVWVLESGGGLLAALPVRSDGAGRLAALGNFYTACFAPQLHANADMSVLLRDMMTSERAYSLDLQPLAPEDERYPALRQALEAAGLVSFDYFCFGNWYLPARGLRYAAYLAGRPGSLRSTLKRKGKKFAAAGGHLDVVTGGEALDTAMAAYQHVYNASWKRAEPFPEFIPGFLRLCADRGWLRLGVARLNDAPIAAQIWVVREGHAAIYKLAYDEAHTEWSAGSLLTAALMQRVLDEECVDEVDYLIGDDAYKRDWMTHRRERRGLRAYNPRRLRGAIAALSEMGRRVVKRVMRRA</sequence>
<comment type="caution">
    <text evidence="2">The sequence shown here is derived from an EMBL/GenBank/DDBJ whole genome shotgun (WGS) entry which is preliminary data.</text>
</comment>
<protein>
    <submittedName>
        <fullName evidence="2">GNAT family N-acetyltransferase</fullName>
    </submittedName>
</protein>
<gene>
    <name evidence="2" type="ORF">FHP89_14450</name>
</gene>
<feature type="domain" description="BioF2-like acetyltransferase" evidence="1">
    <location>
        <begin position="174"/>
        <end position="312"/>
    </location>
</feature>
<organism evidence="2 3">
    <name type="scientific">Denitromonas halophila</name>
    <dbReference type="NCBI Taxonomy" id="1629404"/>
    <lineage>
        <taxon>Bacteria</taxon>
        <taxon>Pseudomonadati</taxon>
        <taxon>Pseudomonadota</taxon>
        <taxon>Betaproteobacteria</taxon>
        <taxon>Rhodocyclales</taxon>
        <taxon>Zoogloeaceae</taxon>
        <taxon>Denitromonas</taxon>
    </lineage>
</organism>
<dbReference type="GO" id="GO:0016740">
    <property type="term" value="F:transferase activity"/>
    <property type="evidence" value="ECO:0007669"/>
    <property type="project" value="UniProtKB-KW"/>
</dbReference>
<evidence type="ECO:0000259" key="1">
    <source>
        <dbReference type="Pfam" id="PF13480"/>
    </source>
</evidence>
<dbReference type="InterPro" id="IPR038740">
    <property type="entry name" value="BioF2-like_GNAT_dom"/>
</dbReference>
<dbReference type="Proteomes" id="UP000318349">
    <property type="component" value="Unassembled WGS sequence"/>
</dbReference>
<keyword evidence="2" id="KW-0808">Transferase</keyword>
<dbReference type="Pfam" id="PF13480">
    <property type="entry name" value="Acetyltransf_6"/>
    <property type="match status" value="1"/>
</dbReference>